<organism evidence="8 9">
    <name type="scientific">Cicer arietinum</name>
    <name type="common">Chickpea</name>
    <name type="synonym">Garbanzo</name>
    <dbReference type="NCBI Taxonomy" id="3827"/>
    <lineage>
        <taxon>Eukaryota</taxon>
        <taxon>Viridiplantae</taxon>
        <taxon>Streptophyta</taxon>
        <taxon>Embryophyta</taxon>
        <taxon>Tracheophyta</taxon>
        <taxon>Spermatophyta</taxon>
        <taxon>Magnoliopsida</taxon>
        <taxon>eudicotyledons</taxon>
        <taxon>Gunneridae</taxon>
        <taxon>Pentapetalae</taxon>
        <taxon>rosids</taxon>
        <taxon>fabids</taxon>
        <taxon>Fabales</taxon>
        <taxon>Fabaceae</taxon>
        <taxon>Papilionoideae</taxon>
        <taxon>50 kb inversion clade</taxon>
        <taxon>NPAAA clade</taxon>
        <taxon>Hologalegina</taxon>
        <taxon>IRL clade</taxon>
        <taxon>Cicereae</taxon>
        <taxon>Cicer</taxon>
    </lineage>
</organism>
<evidence type="ECO:0000259" key="7">
    <source>
        <dbReference type="PROSITE" id="PS50845"/>
    </source>
</evidence>
<evidence type="ECO:0000313" key="9">
    <source>
        <dbReference type="RefSeq" id="XP_004497054.1"/>
    </source>
</evidence>
<evidence type="ECO:0000313" key="8">
    <source>
        <dbReference type="Proteomes" id="UP000087171"/>
    </source>
</evidence>
<evidence type="ECO:0000256" key="6">
    <source>
        <dbReference type="RuleBase" id="RU363132"/>
    </source>
</evidence>
<evidence type="ECO:0000256" key="3">
    <source>
        <dbReference type="ARBA" id="ARBA00022824"/>
    </source>
</evidence>
<comment type="subcellular location">
    <subcellularLocation>
        <location evidence="1 6">Endoplasmic reticulum membrane</location>
        <topology evidence="1 6">Multi-pass membrane protein</topology>
    </subcellularLocation>
</comment>
<name>A0A1S2Y0Y6_CICAR</name>
<dbReference type="RefSeq" id="XP_004497054.1">
    <property type="nucleotide sequence ID" value="XM_004496997.3"/>
</dbReference>
<keyword evidence="3 6" id="KW-0256">Endoplasmic reticulum</keyword>
<reference evidence="9" key="2">
    <citation type="submission" date="2025-08" db="UniProtKB">
        <authorList>
            <consortium name="RefSeq"/>
        </authorList>
    </citation>
    <scope>IDENTIFICATION</scope>
    <source>
        <tissue evidence="9">Etiolated seedlings</tissue>
    </source>
</reference>
<feature type="transmembrane region" description="Helical" evidence="6">
    <location>
        <begin position="65"/>
        <end position="84"/>
    </location>
</feature>
<dbReference type="Pfam" id="PF02453">
    <property type="entry name" value="Reticulon"/>
    <property type="match status" value="1"/>
</dbReference>
<dbReference type="OrthoDB" id="567788at2759"/>
<dbReference type="KEGG" id="cam:101514021"/>
<dbReference type="AlphaFoldDB" id="A0A1S2Y0Y6"/>
<dbReference type="PaxDb" id="3827-XP_004497054.1"/>
<dbReference type="GO" id="GO:0005789">
    <property type="term" value="C:endoplasmic reticulum membrane"/>
    <property type="evidence" value="ECO:0007669"/>
    <property type="project" value="UniProtKB-SubCell"/>
</dbReference>
<evidence type="ECO:0000256" key="2">
    <source>
        <dbReference type="ARBA" id="ARBA00022692"/>
    </source>
</evidence>
<protein>
    <recommendedName>
        <fullName evidence="6">Reticulon-like protein</fullName>
    </recommendedName>
</protein>
<evidence type="ECO:0000256" key="4">
    <source>
        <dbReference type="ARBA" id="ARBA00022989"/>
    </source>
</evidence>
<evidence type="ECO:0000256" key="5">
    <source>
        <dbReference type="ARBA" id="ARBA00023136"/>
    </source>
</evidence>
<keyword evidence="4 6" id="KW-1133">Transmembrane helix</keyword>
<feature type="domain" description="Reticulon" evidence="7">
    <location>
        <begin position="32"/>
        <end position="214"/>
    </location>
</feature>
<keyword evidence="5 6" id="KW-0472">Membrane</keyword>
<sequence>MPTRSNEFLQSSTPALFGRQRTLHAILGGGKLADILLWKDKRTSAAVVAGVSTVWFLFEVVEYNLVTMLCHILIALMLILFIWYNAAGLITWKVPDIYDLEISESNLRFFHTKFNLFLRKFYDISTGKDLKLFFVTIACLWIMSTIGNFFSTVNLLYTIFMCVVTLPIMYQRYEYEVDYLASKGNQDVKRLFNTLDSKFLNRIPRGPVKEKKYR</sequence>
<dbReference type="PANTHER" id="PTHR10994:SF157">
    <property type="entry name" value="RETICULON-LIKE PROTEIN B14"/>
    <property type="match status" value="1"/>
</dbReference>
<gene>
    <name evidence="9" type="primary">LOC101514021</name>
</gene>
<dbReference type="GO" id="GO:0009617">
    <property type="term" value="P:response to bacterium"/>
    <property type="evidence" value="ECO:0007669"/>
    <property type="project" value="InterPro"/>
</dbReference>
<reference evidence="8" key="1">
    <citation type="journal article" date="2013" name="Nat. Biotechnol.">
        <title>Draft genome sequence of chickpea (Cicer arietinum) provides a resource for trait improvement.</title>
        <authorList>
            <person name="Varshney R.K."/>
            <person name="Song C."/>
            <person name="Saxena R.K."/>
            <person name="Azam S."/>
            <person name="Yu S."/>
            <person name="Sharpe A.G."/>
            <person name="Cannon S."/>
            <person name="Baek J."/>
            <person name="Rosen B.D."/>
            <person name="Tar'an B."/>
            <person name="Millan T."/>
            <person name="Zhang X."/>
            <person name="Ramsay L.D."/>
            <person name="Iwata A."/>
            <person name="Wang Y."/>
            <person name="Nelson W."/>
            <person name="Farmer A.D."/>
            <person name="Gaur P.M."/>
            <person name="Soderlund C."/>
            <person name="Penmetsa R.V."/>
            <person name="Xu C."/>
            <person name="Bharti A.K."/>
            <person name="He W."/>
            <person name="Winter P."/>
            <person name="Zhao S."/>
            <person name="Hane J.K."/>
            <person name="Carrasquilla-Garcia N."/>
            <person name="Condie J.A."/>
            <person name="Upadhyaya H.D."/>
            <person name="Luo M.C."/>
            <person name="Thudi M."/>
            <person name="Gowda C.L."/>
            <person name="Singh N.P."/>
            <person name="Lichtenzveig J."/>
            <person name="Gali K.K."/>
            <person name="Rubio J."/>
            <person name="Nadarajan N."/>
            <person name="Dolezel J."/>
            <person name="Bansal K.C."/>
            <person name="Xu X."/>
            <person name="Edwards D."/>
            <person name="Zhang G."/>
            <person name="Kahl G."/>
            <person name="Gil J."/>
            <person name="Singh K.B."/>
            <person name="Datta S.K."/>
            <person name="Jackson S.A."/>
            <person name="Wang J."/>
            <person name="Cook D.R."/>
        </authorList>
    </citation>
    <scope>NUCLEOTIDE SEQUENCE [LARGE SCALE GENOMIC DNA]</scope>
    <source>
        <strain evidence="8">cv. CDC Frontier</strain>
    </source>
</reference>
<evidence type="ECO:0000256" key="1">
    <source>
        <dbReference type="ARBA" id="ARBA00004477"/>
    </source>
</evidence>
<dbReference type="GeneID" id="101514021"/>
<feature type="transmembrane region" description="Helical" evidence="6">
    <location>
        <begin position="130"/>
        <end position="149"/>
    </location>
</feature>
<keyword evidence="8" id="KW-1185">Reference proteome</keyword>
<dbReference type="InterPro" id="IPR003388">
    <property type="entry name" value="Reticulon"/>
</dbReference>
<dbReference type="Proteomes" id="UP000087171">
    <property type="component" value="Chromosome Ca4"/>
</dbReference>
<dbReference type="PANTHER" id="PTHR10994">
    <property type="entry name" value="RETICULON"/>
    <property type="match status" value="1"/>
</dbReference>
<dbReference type="eggNOG" id="KOG1792">
    <property type="taxonomic scope" value="Eukaryota"/>
</dbReference>
<accession>A0A1S2Y0Y6</accession>
<proteinExistence type="predicted"/>
<dbReference type="InterPro" id="IPR045064">
    <property type="entry name" value="Reticulon-like"/>
</dbReference>
<dbReference type="PROSITE" id="PS50845">
    <property type="entry name" value="RETICULON"/>
    <property type="match status" value="1"/>
</dbReference>
<keyword evidence="2 6" id="KW-0812">Transmembrane</keyword>